<dbReference type="PRINTS" id="PR01356">
    <property type="entry name" value="GFGPROTEIN"/>
</dbReference>
<keyword evidence="5" id="KW-1185">Reference proteome</keyword>
<dbReference type="PROSITE" id="PS51462">
    <property type="entry name" value="NUDIX"/>
    <property type="match status" value="1"/>
</dbReference>
<dbReference type="GO" id="GO:0047631">
    <property type="term" value="F:ADP-ribose diphosphatase activity"/>
    <property type="evidence" value="ECO:0007669"/>
    <property type="project" value="TreeGrafter"/>
</dbReference>
<dbReference type="Pfam" id="PF18290">
    <property type="entry name" value="Nudix_hydro"/>
    <property type="match status" value="1"/>
</dbReference>
<dbReference type="PRINTS" id="PR00502">
    <property type="entry name" value="NUDIXFAMILY"/>
</dbReference>
<dbReference type="GO" id="GO:0051287">
    <property type="term" value="F:NAD binding"/>
    <property type="evidence" value="ECO:0007669"/>
    <property type="project" value="TreeGrafter"/>
</dbReference>
<dbReference type="InterPro" id="IPR040618">
    <property type="entry name" value="Pre-Nudix"/>
</dbReference>
<keyword evidence="2 3" id="KW-0378">Hydrolase</keyword>
<dbReference type="InterPro" id="IPR003293">
    <property type="entry name" value="Nudix_hydrolase6-like"/>
</dbReference>
<dbReference type="FunFam" id="3.90.79.10:FF:000015">
    <property type="entry name" value="Nudix hydrolase 8"/>
    <property type="match status" value="1"/>
</dbReference>
<dbReference type="GO" id="GO:0035529">
    <property type="term" value="F:NADH pyrophosphatase activity"/>
    <property type="evidence" value="ECO:0007669"/>
    <property type="project" value="TreeGrafter"/>
</dbReference>
<dbReference type="RefSeq" id="XP_022337629.1">
    <property type="nucleotide sequence ID" value="XM_022481921.1"/>
</dbReference>
<dbReference type="PROSITE" id="PS00893">
    <property type="entry name" value="NUDIX_BOX"/>
    <property type="match status" value="1"/>
</dbReference>
<accession>A0A8B8ED88</accession>
<dbReference type="InterPro" id="IPR020476">
    <property type="entry name" value="Nudix_hydrolase"/>
</dbReference>
<dbReference type="CDD" id="cd04670">
    <property type="entry name" value="NUDIX_ASFGF2_Nudt6"/>
    <property type="match status" value="1"/>
</dbReference>
<gene>
    <name evidence="6" type="primary">LOC111133477</name>
</gene>
<protein>
    <submittedName>
        <fullName evidence="6">Nucleoside diphosphate-linked moiety X motif 6-like isoform X2</fullName>
    </submittedName>
</protein>
<dbReference type="InterPro" id="IPR020084">
    <property type="entry name" value="NUDIX_hydrolase_CS"/>
</dbReference>
<dbReference type="Gene3D" id="3.40.630.30">
    <property type="match status" value="1"/>
</dbReference>
<evidence type="ECO:0000256" key="1">
    <source>
        <dbReference type="ARBA" id="ARBA00005582"/>
    </source>
</evidence>
<organism evidence="5 6">
    <name type="scientific">Crassostrea virginica</name>
    <name type="common">Eastern oyster</name>
    <dbReference type="NCBI Taxonomy" id="6565"/>
    <lineage>
        <taxon>Eukaryota</taxon>
        <taxon>Metazoa</taxon>
        <taxon>Spiralia</taxon>
        <taxon>Lophotrochozoa</taxon>
        <taxon>Mollusca</taxon>
        <taxon>Bivalvia</taxon>
        <taxon>Autobranchia</taxon>
        <taxon>Pteriomorphia</taxon>
        <taxon>Ostreida</taxon>
        <taxon>Ostreoidea</taxon>
        <taxon>Ostreidae</taxon>
        <taxon>Crassostrea</taxon>
    </lineage>
</organism>
<comment type="similarity">
    <text evidence="1 3">Belongs to the Nudix hydrolase family.</text>
</comment>
<dbReference type="PANTHER" id="PTHR13994:SF13">
    <property type="entry name" value="FI03680P"/>
    <property type="match status" value="1"/>
</dbReference>
<evidence type="ECO:0000256" key="2">
    <source>
        <dbReference type="ARBA" id="ARBA00022801"/>
    </source>
</evidence>
<dbReference type="Proteomes" id="UP000694844">
    <property type="component" value="Chromosome 5"/>
</dbReference>
<evidence type="ECO:0000259" key="4">
    <source>
        <dbReference type="PROSITE" id="PS51462"/>
    </source>
</evidence>
<dbReference type="PANTHER" id="PTHR13994">
    <property type="entry name" value="NUDIX HYDROLASE RELATED"/>
    <property type="match status" value="1"/>
</dbReference>
<evidence type="ECO:0000256" key="3">
    <source>
        <dbReference type="RuleBase" id="RU003476"/>
    </source>
</evidence>
<dbReference type="InterPro" id="IPR000086">
    <property type="entry name" value="NUDIX_hydrolase_dom"/>
</dbReference>
<evidence type="ECO:0000313" key="5">
    <source>
        <dbReference type="Proteomes" id="UP000694844"/>
    </source>
</evidence>
<evidence type="ECO:0000313" key="6">
    <source>
        <dbReference type="RefSeq" id="XP_022337629.1"/>
    </source>
</evidence>
<sequence length="272" mass="31176">MTQESQGFVVTTDIFNGLSIDTELQNFNIEKDFDHKLAEAIPIWKQDGVRGLWVKVHLPHTCIVPVCSKHGFDFNHAQPGYVLMTKWLPDNEENKLPEYANQFLGVAGFVLNENGELLVIRERFSVIKSKPWKLPGGLADKGEDLAMTARREVKEETGIEAEFVSVLAFRHQHNFRFGCSDWYFVCLMKALTTEIQHCPQEIDECKWISIKDYLADPNLTEANRFFAQCYLNQQKSGATISPTLIDSWNKKTQHQIYTIQTPSEECLPCCDQ</sequence>
<dbReference type="InterPro" id="IPR015797">
    <property type="entry name" value="NUDIX_hydrolase-like_dom_sf"/>
</dbReference>
<feature type="domain" description="Nudix hydrolase" evidence="4">
    <location>
        <begin position="101"/>
        <end position="233"/>
    </location>
</feature>
<reference evidence="6" key="1">
    <citation type="submission" date="2025-08" db="UniProtKB">
        <authorList>
            <consortium name="RefSeq"/>
        </authorList>
    </citation>
    <scope>IDENTIFICATION</scope>
    <source>
        <tissue evidence="6">Whole sample</tissue>
    </source>
</reference>
<dbReference type="GeneID" id="111133477"/>
<dbReference type="SUPFAM" id="SSF55811">
    <property type="entry name" value="Nudix"/>
    <property type="match status" value="1"/>
</dbReference>
<name>A0A8B8ED88_CRAVI</name>
<dbReference type="AlphaFoldDB" id="A0A8B8ED88"/>
<proteinExistence type="inferred from homology"/>
<dbReference type="OrthoDB" id="447842at2759"/>
<dbReference type="Gene3D" id="3.90.79.10">
    <property type="entry name" value="Nucleoside Triphosphate Pyrophosphohydrolase"/>
    <property type="match status" value="1"/>
</dbReference>
<dbReference type="Pfam" id="PF00293">
    <property type="entry name" value="NUDIX"/>
    <property type="match status" value="1"/>
</dbReference>